<dbReference type="GO" id="GO:0004519">
    <property type="term" value="F:endonuclease activity"/>
    <property type="evidence" value="ECO:0007669"/>
    <property type="project" value="InterPro"/>
</dbReference>
<dbReference type="SUPFAM" id="SSF52980">
    <property type="entry name" value="Restriction endonuclease-like"/>
    <property type="match status" value="1"/>
</dbReference>
<keyword evidence="4" id="KW-1185">Reference proteome</keyword>
<evidence type="ECO:0000313" key="3">
    <source>
        <dbReference type="EMBL" id="KPL87561.1"/>
    </source>
</evidence>
<dbReference type="OrthoDB" id="7822037at2"/>
<gene>
    <name evidence="3" type="ORF">SE18_10895</name>
</gene>
<feature type="domain" description="Restriction endonuclease type IV Mrr" evidence="1">
    <location>
        <begin position="18"/>
        <end position="104"/>
    </location>
</feature>
<dbReference type="GO" id="GO:0003677">
    <property type="term" value="F:DNA binding"/>
    <property type="evidence" value="ECO:0007669"/>
    <property type="project" value="InterPro"/>
</dbReference>
<name>A0A0P6YBM1_9CHLR</name>
<dbReference type="GO" id="GO:0009307">
    <property type="term" value="P:DNA restriction-modification system"/>
    <property type="evidence" value="ECO:0007669"/>
    <property type="project" value="InterPro"/>
</dbReference>
<reference evidence="3 4" key="1">
    <citation type="submission" date="2015-07" db="EMBL/GenBank/DDBJ databases">
        <title>Whole genome sequence of Herpetosiphon geysericola DSM 7119.</title>
        <authorList>
            <person name="Hemp J."/>
            <person name="Ward L.M."/>
            <person name="Pace L.A."/>
            <person name="Fischer W.W."/>
        </authorList>
    </citation>
    <scope>NUCLEOTIDE SEQUENCE [LARGE SCALE GENOMIC DNA]</scope>
    <source>
        <strain evidence="3 4">DSM 7119</strain>
    </source>
</reference>
<dbReference type="InterPro" id="IPR007560">
    <property type="entry name" value="Restrct_endonuc_IV_Mrr"/>
</dbReference>
<evidence type="ECO:0000259" key="2">
    <source>
        <dbReference type="Pfam" id="PF20703"/>
    </source>
</evidence>
<dbReference type="SUPFAM" id="SSF52540">
    <property type="entry name" value="P-loop containing nucleoside triphosphate hydrolases"/>
    <property type="match status" value="1"/>
</dbReference>
<evidence type="ECO:0000259" key="1">
    <source>
        <dbReference type="Pfam" id="PF04471"/>
    </source>
</evidence>
<sequence>MHIEVAVHDGVSSTVRGSLLEQLVEEFLEAQNYEVFTQIRKIGSELDIVCRHKVNRKEIYVECKAYRETLSAVELRKLLGTIEFEHYEEGWLISTGPLGKDAKGWQNDWENRPTRESQKLSIYTPERIIGSLIASKVIKPFPNIIALDIVKDENLLGEGMLLVTEAGTYWVMSCLSGGVPSGVLVFSSKTGLLIEDSPLLKNLSKTDNSLSTLDFEYYLKFNEQTSVSNDISGLRKVIEVQIGDTWSDYRPSKPEHFVGRMDAQTNIMRFLDTVISKESNTRIFAIRGDSGMGKSSLIAKIRSKVKNKMYRKKFFIYAVDVRAATGGTYIHWSLLSCFRKAASHGFGYTNSDDIRISNATSPLESDSIQLFLSELEKKEEVVCLVFDQFEELYSKPDLFDVFDVAKRLFLDTAALKSNFVLGFAWKNDSTVQQDNSAYFFWQSLADHRREIYLAPFNHTDVSAAITIFEKELGEKIHPDLRRQLIENSQGYPWLLKKLCIHVYDQVRSGVSQIELINKALDVKSLFDRDLQNLTQAENTCLKIIAETAPADWYEILESSGQEILRNLLDKRLVVRSGDRVNLYWDIFKEYVLTQTIPFIPLTYLPSSPSIQKMLQVALYLDHDQIYNYTYLGNVTKASEKTVGNIIRDLIMFGAAKGSQSQVLLDQSVPSSSPIDILRRLRHVFKRHALTIELSKNKQDAYITLQDIITILKQINPAAQHNENTWKVYAERMLHWLLATGYVVENDNDWIFKDKGDVVITSFRKVLRRVTKNAFLSASSPAKTLEAFQWLNKNQPQSRLDIKIAGYRNAIMILRSLKLVKNEKKLFTTIFERNSPDEDLLKLLWQSINEDRSIQNVLRFMQNNPYATGSDIGRFINQEYKKNWTTSSEQRNGNVLRKWGIWLLEGSKSDNIINPISKSDKEKFSNLQIRIDII</sequence>
<comment type="caution">
    <text evidence="3">The sequence shown here is derived from an EMBL/GenBank/DDBJ whole genome shotgun (WGS) entry which is preliminary data.</text>
</comment>
<dbReference type="Pfam" id="PF20703">
    <property type="entry name" value="nSTAND1"/>
    <property type="match status" value="1"/>
</dbReference>
<evidence type="ECO:0000313" key="4">
    <source>
        <dbReference type="Proteomes" id="UP000050277"/>
    </source>
</evidence>
<dbReference type="InterPro" id="IPR011335">
    <property type="entry name" value="Restrct_endonuc-II-like"/>
</dbReference>
<dbReference type="InterPro" id="IPR027417">
    <property type="entry name" value="P-loop_NTPase"/>
</dbReference>
<proteinExistence type="predicted"/>
<dbReference type="Gene3D" id="3.40.50.300">
    <property type="entry name" value="P-loop containing nucleotide triphosphate hydrolases"/>
    <property type="match status" value="1"/>
</dbReference>
<feature type="domain" description="Novel STAND NTPase 1" evidence="2">
    <location>
        <begin position="248"/>
        <end position="492"/>
    </location>
</feature>
<dbReference type="RefSeq" id="WP_054534483.1">
    <property type="nucleotide sequence ID" value="NZ_LGKP01000018.1"/>
</dbReference>
<dbReference type="Proteomes" id="UP000050277">
    <property type="component" value="Unassembled WGS sequence"/>
</dbReference>
<dbReference type="EMBL" id="LGKP01000018">
    <property type="protein sequence ID" value="KPL87561.1"/>
    <property type="molecule type" value="Genomic_DNA"/>
</dbReference>
<accession>A0A0P6YBM1</accession>
<dbReference type="PATRIC" id="fig|70996.4.peg.2974"/>
<organism evidence="3 4">
    <name type="scientific">Herpetosiphon geysericola</name>
    <dbReference type="NCBI Taxonomy" id="70996"/>
    <lineage>
        <taxon>Bacteria</taxon>
        <taxon>Bacillati</taxon>
        <taxon>Chloroflexota</taxon>
        <taxon>Chloroflexia</taxon>
        <taxon>Herpetosiphonales</taxon>
        <taxon>Herpetosiphonaceae</taxon>
        <taxon>Herpetosiphon</taxon>
    </lineage>
</organism>
<protein>
    <submittedName>
        <fullName evidence="3">Uncharacterized protein</fullName>
    </submittedName>
</protein>
<dbReference type="InterPro" id="IPR049052">
    <property type="entry name" value="nSTAND1"/>
</dbReference>
<dbReference type="AlphaFoldDB" id="A0A0P6YBM1"/>
<dbReference type="Pfam" id="PF04471">
    <property type="entry name" value="Mrr_cat"/>
    <property type="match status" value="1"/>
</dbReference>